<sequence>MSERYLTAVPVRAPREAALALAEQRYLGAAPAAVHAICPVATVDSRPGDTESVTTTRPTLPAVTVNGAASGATPVPGPRARSSFRRAGREHREGVRIGQRRSVAHHRERLALRRRHGVTVASCAAAPVAVPGVAAPVYS</sequence>
<evidence type="ECO:0000313" key="3">
    <source>
        <dbReference type="Proteomes" id="UP000309992"/>
    </source>
</evidence>
<accession>A0ABY2S3P6</accession>
<gene>
    <name evidence="2" type="ORF">FCN18_18625</name>
</gene>
<keyword evidence="3" id="KW-1185">Reference proteome</keyword>
<comment type="caution">
    <text evidence="2">The sequence shown here is derived from an EMBL/GenBank/DDBJ whole genome shotgun (WGS) entry which is preliminary data.</text>
</comment>
<reference evidence="2 3" key="1">
    <citation type="journal article" date="2015" name="Antonie Van Leeuwenhoek">
        <title>Prauserella endophytica sp. nov., an endophytic actinobacterium isolated from Tamarix taklamakanensis.</title>
        <authorList>
            <person name="Liu J.M."/>
            <person name="Habden X."/>
            <person name="Guo L."/>
            <person name="Tuo L."/>
            <person name="Jiang Z.K."/>
            <person name="Liu S.W."/>
            <person name="Liu X.F."/>
            <person name="Chen L."/>
            <person name="Li R.F."/>
            <person name="Zhang Y.Q."/>
            <person name="Sun C.H."/>
        </authorList>
    </citation>
    <scope>NUCLEOTIDE SEQUENCE [LARGE SCALE GENOMIC DNA]</scope>
    <source>
        <strain evidence="2 3">CGMCC 4.7182</strain>
    </source>
</reference>
<protein>
    <submittedName>
        <fullName evidence="2">Uncharacterized protein</fullName>
    </submittedName>
</protein>
<evidence type="ECO:0000313" key="2">
    <source>
        <dbReference type="EMBL" id="TKG70105.1"/>
    </source>
</evidence>
<feature type="region of interest" description="Disordered" evidence="1">
    <location>
        <begin position="64"/>
        <end position="102"/>
    </location>
</feature>
<evidence type="ECO:0000256" key="1">
    <source>
        <dbReference type="SAM" id="MobiDB-lite"/>
    </source>
</evidence>
<proteinExistence type="predicted"/>
<dbReference type="EMBL" id="SWMS01000009">
    <property type="protein sequence ID" value="TKG70105.1"/>
    <property type="molecule type" value="Genomic_DNA"/>
</dbReference>
<dbReference type="RefSeq" id="WP_137095708.1">
    <property type="nucleotide sequence ID" value="NZ_SWMS01000009.1"/>
</dbReference>
<organism evidence="2 3">
    <name type="scientific">Prauserella endophytica</name>
    <dbReference type="NCBI Taxonomy" id="1592324"/>
    <lineage>
        <taxon>Bacteria</taxon>
        <taxon>Bacillati</taxon>
        <taxon>Actinomycetota</taxon>
        <taxon>Actinomycetes</taxon>
        <taxon>Pseudonocardiales</taxon>
        <taxon>Pseudonocardiaceae</taxon>
        <taxon>Prauserella</taxon>
        <taxon>Prauserella coralliicola group</taxon>
    </lineage>
</organism>
<dbReference type="Proteomes" id="UP000309992">
    <property type="component" value="Unassembled WGS sequence"/>
</dbReference>
<name>A0ABY2S3P6_9PSEU</name>